<dbReference type="InterPro" id="IPR024983">
    <property type="entry name" value="CHAT_dom"/>
</dbReference>
<dbReference type="Proteomes" id="UP001215598">
    <property type="component" value="Unassembled WGS sequence"/>
</dbReference>
<evidence type="ECO:0000259" key="1">
    <source>
        <dbReference type="Pfam" id="PF12770"/>
    </source>
</evidence>
<dbReference type="Gene3D" id="1.25.40.10">
    <property type="entry name" value="Tetratricopeptide repeat domain"/>
    <property type="match status" value="2"/>
</dbReference>
<keyword evidence="3" id="KW-1185">Reference proteome</keyword>
<sequence length="952" mass="107375">MENLMKQGYPQPPDYQYRVGLAFKQRYLKGGELHHQADTLEPLGAAVKLIIEGHPDSKDYLRREQELRDNPVEEPTWQRMSYRPLVHYENLGDLSSLEADLQKNQEAIDLTPDGDPDMPAYLHNLAFFLSDRYRRIGDLSDLEAALQKAQEALNLTGEGHPNRLDYLQNLATTLSSRYQRLGDLRDLEDSLHQNRKILELTPQGHPDRPGRVGNLAISFSTRYERLGHLHDLETALQMGQEAVDLIPPGHLHRPRLVRNLGVLLSIRYLRLRDMKDFEAALLKNQEALNLTPEEHPDRAACLANLAMSFSDRFERLGDLSDLKAALQKNQEAVNLTPEGHPQRPAYLKSLARSHSNRYWRLGELRDLELALHSQQEALDLNPAGHPDRPEHLQNLALSLVNRYRRLGNLRDLEEALHKQREAVDIFPEGHLDRPIHLENLGISFSYRYQQLRDVKDLEAALEKGQGALELTPEGDPHRPGRLQNLASSLILRYKLIGNQEDLEIAFNYYNESFKTSAPIPYDSWGTALQWASIAKQLRPSDAPNAYSEAFKLLPELLWVGHSVSVRHNTLHRLNLDNTTSTATRDCISLANFTAAVEIMEQGLATTFQQVLQLKTDVDHLHPDQANEFYRLSLDLYSGTSSDLIGTAIDRIQLLKEIRKQPGLEHFLLPRPYNILQQASCVGPVVMLNSHQDGCDGIIILCSTAEPIHVPLPQVTLQLLKSHKGMLKELLSRCGIRVRGESAATRLFGTRERLTFVKPTEECFADMLEWLWTCIVSPVYRALELHGIHTGRLWWLATGAFAGLPLHACSHEDNFIHSYTATLGSLLEAHAKKPSNSVYDLGVVGVTHTGPERQHLLEGVKQEVQSIISIVKAANVTALEGEQATVDAVKPLLQKCSWVHLACHGKQNLNNATKSCLLLFGGELELEPFFGCLSQMQSLCSLLHVKLLWGMLC</sequence>
<dbReference type="Pfam" id="PF13374">
    <property type="entry name" value="TPR_10"/>
    <property type="match status" value="1"/>
</dbReference>
<dbReference type="PANTHER" id="PTHR19959">
    <property type="entry name" value="KINESIN LIGHT CHAIN"/>
    <property type="match status" value="1"/>
</dbReference>
<dbReference type="Pfam" id="PF12770">
    <property type="entry name" value="CHAT"/>
    <property type="match status" value="1"/>
</dbReference>
<evidence type="ECO:0000313" key="3">
    <source>
        <dbReference type="Proteomes" id="UP001215598"/>
    </source>
</evidence>
<dbReference type="SUPFAM" id="SSF81901">
    <property type="entry name" value="HCP-like"/>
    <property type="match status" value="1"/>
</dbReference>
<dbReference type="PANTHER" id="PTHR19959:SF119">
    <property type="entry name" value="FUNGAL LIPASE-LIKE DOMAIN-CONTAINING PROTEIN"/>
    <property type="match status" value="1"/>
</dbReference>
<protein>
    <recommendedName>
        <fullName evidence="1">CHAT domain-containing protein</fullName>
    </recommendedName>
</protein>
<comment type="caution">
    <text evidence="2">The sequence shown here is derived from an EMBL/GenBank/DDBJ whole genome shotgun (WGS) entry which is preliminary data.</text>
</comment>
<dbReference type="EMBL" id="JARKIB010000017">
    <property type="protein sequence ID" value="KAJ7770095.1"/>
    <property type="molecule type" value="Genomic_DNA"/>
</dbReference>
<dbReference type="AlphaFoldDB" id="A0AAD7NPX1"/>
<organism evidence="2 3">
    <name type="scientific">Mycena metata</name>
    <dbReference type="NCBI Taxonomy" id="1033252"/>
    <lineage>
        <taxon>Eukaryota</taxon>
        <taxon>Fungi</taxon>
        <taxon>Dikarya</taxon>
        <taxon>Basidiomycota</taxon>
        <taxon>Agaricomycotina</taxon>
        <taxon>Agaricomycetes</taxon>
        <taxon>Agaricomycetidae</taxon>
        <taxon>Agaricales</taxon>
        <taxon>Marasmiineae</taxon>
        <taxon>Mycenaceae</taxon>
        <taxon>Mycena</taxon>
    </lineage>
</organism>
<dbReference type="InterPro" id="IPR011990">
    <property type="entry name" value="TPR-like_helical_dom_sf"/>
</dbReference>
<reference evidence="2" key="1">
    <citation type="submission" date="2023-03" db="EMBL/GenBank/DDBJ databases">
        <title>Massive genome expansion in bonnet fungi (Mycena s.s.) driven by repeated elements and novel gene families across ecological guilds.</title>
        <authorList>
            <consortium name="Lawrence Berkeley National Laboratory"/>
            <person name="Harder C.B."/>
            <person name="Miyauchi S."/>
            <person name="Viragh M."/>
            <person name="Kuo A."/>
            <person name="Thoen E."/>
            <person name="Andreopoulos B."/>
            <person name="Lu D."/>
            <person name="Skrede I."/>
            <person name="Drula E."/>
            <person name="Henrissat B."/>
            <person name="Morin E."/>
            <person name="Kohler A."/>
            <person name="Barry K."/>
            <person name="LaButti K."/>
            <person name="Morin E."/>
            <person name="Salamov A."/>
            <person name="Lipzen A."/>
            <person name="Mereny Z."/>
            <person name="Hegedus B."/>
            <person name="Baldrian P."/>
            <person name="Stursova M."/>
            <person name="Weitz H."/>
            <person name="Taylor A."/>
            <person name="Grigoriev I.V."/>
            <person name="Nagy L.G."/>
            <person name="Martin F."/>
            <person name="Kauserud H."/>
        </authorList>
    </citation>
    <scope>NUCLEOTIDE SEQUENCE</scope>
    <source>
        <strain evidence="2">CBHHK182m</strain>
    </source>
</reference>
<name>A0AAD7NPX1_9AGAR</name>
<gene>
    <name evidence="2" type="ORF">B0H16DRAFT_239095</name>
</gene>
<dbReference type="Gene3D" id="1.20.120.660">
    <property type="entry name" value="IL-4 antagonist (De novo design) like domain"/>
    <property type="match status" value="1"/>
</dbReference>
<proteinExistence type="predicted"/>
<accession>A0AAD7NPX1</accession>
<feature type="domain" description="CHAT" evidence="1">
    <location>
        <begin position="766"/>
        <end position="930"/>
    </location>
</feature>
<evidence type="ECO:0000313" key="2">
    <source>
        <dbReference type="EMBL" id="KAJ7770095.1"/>
    </source>
</evidence>